<dbReference type="AlphaFoldDB" id="A0A1W6SN58"/>
<protein>
    <submittedName>
        <fullName evidence="1">Uncharacterized protein</fullName>
    </submittedName>
</protein>
<proteinExistence type="predicted"/>
<keyword evidence="2" id="KW-1185">Reference proteome</keyword>
<evidence type="ECO:0000313" key="1">
    <source>
        <dbReference type="EMBL" id="ARO87233.1"/>
    </source>
</evidence>
<sequence length="59" mass="6613">MASADTIIYCQRAANDKRHRSTLKRSLYVSYQPGFFITIHGGWLTVAGKGDQQLIKIEG</sequence>
<organism evidence="1 2">
    <name type="scientific">Nitrosospira lacus</name>
    <dbReference type="NCBI Taxonomy" id="1288494"/>
    <lineage>
        <taxon>Bacteria</taxon>
        <taxon>Pseudomonadati</taxon>
        <taxon>Pseudomonadota</taxon>
        <taxon>Betaproteobacteria</taxon>
        <taxon>Nitrosomonadales</taxon>
        <taxon>Nitrosomonadaceae</taxon>
        <taxon>Nitrosospira</taxon>
    </lineage>
</organism>
<dbReference type="Proteomes" id="UP000012179">
    <property type="component" value="Chromosome"/>
</dbReference>
<dbReference type="KEGG" id="nlc:EBAPG3_005315"/>
<evidence type="ECO:0000313" key="2">
    <source>
        <dbReference type="Proteomes" id="UP000012179"/>
    </source>
</evidence>
<gene>
    <name evidence="1" type="ORF">EBAPG3_005315</name>
</gene>
<dbReference type="RefSeq" id="WP_004177312.1">
    <property type="nucleotide sequence ID" value="NZ_CP021106.3"/>
</dbReference>
<accession>A0A1W6SN58</accession>
<reference evidence="1 2" key="1">
    <citation type="journal article" date="2015" name="Int. J. Syst. Evol. Microbiol.">
        <title>Nitrosospira lacus sp. nov., a psychrotolerant, ammonia-oxidizing bacterium from sandy lake sediment.</title>
        <authorList>
            <person name="Urakawa H."/>
            <person name="Garcia J.C."/>
            <person name="Nielsen J.L."/>
            <person name="Le V.Q."/>
            <person name="Kozlowski J.A."/>
            <person name="Stein L.Y."/>
            <person name="Lim C.K."/>
            <person name="Pommerening-Roser A."/>
            <person name="Martens-Habbena W."/>
            <person name="Stahl D.A."/>
            <person name="Klotz M.G."/>
        </authorList>
    </citation>
    <scope>NUCLEOTIDE SEQUENCE [LARGE SCALE GENOMIC DNA]</scope>
    <source>
        <strain evidence="1 2">APG3</strain>
    </source>
</reference>
<dbReference type="EMBL" id="CP021106">
    <property type="protein sequence ID" value="ARO87233.1"/>
    <property type="molecule type" value="Genomic_DNA"/>
</dbReference>
<name>A0A1W6SN58_9PROT</name>